<comment type="caution">
    <text evidence="1">The sequence shown here is derived from an EMBL/GenBank/DDBJ whole genome shotgun (WGS) entry which is preliminary data.</text>
</comment>
<evidence type="ECO:0000313" key="1">
    <source>
        <dbReference type="EMBL" id="MEB4590358.1"/>
    </source>
</evidence>
<gene>
    <name evidence="1" type="ORF">VSS37_05155</name>
</gene>
<evidence type="ECO:0000313" key="2">
    <source>
        <dbReference type="Proteomes" id="UP001308005"/>
    </source>
</evidence>
<keyword evidence="2" id="KW-1185">Reference proteome</keyword>
<sequence length="105" mass="10710">MIPPGCHTGKTTDGCNANVQLTWNGGSTATLNTSRGTICLTGVQKLADGSLVATGGSGSYGSWCGTLKDNDGDGYVFKLGTKGADGYYSFEADLKTGMDLTGKVC</sequence>
<dbReference type="EMBL" id="JAYMYJ010000043">
    <property type="protein sequence ID" value="MEB4590358.1"/>
    <property type="molecule type" value="Genomic_DNA"/>
</dbReference>
<dbReference type="Proteomes" id="UP001308005">
    <property type="component" value="Unassembled WGS sequence"/>
</dbReference>
<organism evidence="1 2">
    <name type="scientific">Candidatus Thiothrix phosphatis</name>
    <dbReference type="NCBI Taxonomy" id="3112415"/>
    <lineage>
        <taxon>Bacteria</taxon>
        <taxon>Pseudomonadati</taxon>
        <taxon>Pseudomonadota</taxon>
        <taxon>Gammaproteobacteria</taxon>
        <taxon>Thiotrichales</taxon>
        <taxon>Thiotrichaceae</taxon>
        <taxon>Thiothrix</taxon>
    </lineage>
</organism>
<reference evidence="2" key="1">
    <citation type="submission" date="2023-07" db="EMBL/GenBank/DDBJ databases">
        <title>The carbon used by Thiothrix.</title>
        <authorList>
            <person name="Chen L."/>
        </authorList>
    </citation>
    <scope>NUCLEOTIDE SEQUENCE [LARGE SCALE GENOMIC DNA]</scope>
</reference>
<accession>A0ABU6CWB1</accession>
<dbReference type="RefSeq" id="WP_324693653.1">
    <property type="nucleotide sequence ID" value="NZ_JAYMYJ010000043.1"/>
</dbReference>
<protein>
    <submittedName>
        <fullName evidence="1">Uncharacterized protein</fullName>
    </submittedName>
</protein>
<name>A0ABU6CWB1_9GAMM</name>
<proteinExistence type="predicted"/>